<accession>A0A443I1V5</accession>
<feature type="region of interest" description="Disordered" evidence="1">
    <location>
        <begin position="1"/>
        <end position="58"/>
    </location>
</feature>
<protein>
    <recommendedName>
        <fullName evidence="2">Nascent polypeptide-associated complex subunit alpha-like UBA domain-containing protein</fullName>
    </recommendedName>
</protein>
<feature type="region of interest" description="Disordered" evidence="1">
    <location>
        <begin position="72"/>
        <end position="98"/>
    </location>
</feature>
<dbReference type="RefSeq" id="XP_028487676.1">
    <property type="nucleotide sequence ID" value="XM_028629913.1"/>
</dbReference>
<organism evidence="3 4">
    <name type="scientific">Byssochlamys spectabilis</name>
    <name type="common">Paecilomyces variotii</name>
    <dbReference type="NCBI Taxonomy" id="264951"/>
    <lineage>
        <taxon>Eukaryota</taxon>
        <taxon>Fungi</taxon>
        <taxon>Dikarya</taxon>
        <taxon>Ascomycota</taxon>
        <taxon>Pezizomycotina</taxon>
        <taxon>Eurotiomycetes</taxon>
        <taxon>Eurotiomycetidae</taxon>
        <taxon>Eurotiales</taxon>
        <taxon>Thermoascaceae</taxon>
        <taxon>Paecilomyces</taxon>
    </lineage>
</organism>
<sequence>MAEPIPSAARPDPEAAEVPSNAEDRKAAAALSSLNDNEISQADTDAGSKLPSSADQEALGKAMSRLEIVAGGGTAAKSTDTAKKADAQKKEAEAQKKKTVKVAAEDVNFLVAELDLKKNKATELLQAHDADVIKAIKAFVSPSVTAN</sequence>
<evidence type="ECO:0000313" key="3">
    <source>
        <dbReference type="EMBL" id="RWQ98031.1"/>
    </source>
</evidence>
<dbReference type="Proteomes" id="UP000283841">
    <property type="component" value="Unassembled WGS sequence"/>
</dbReference>
<dbReference type="PANTHER" id="PTHR31184:SF2">
    <property type="entry name" value="HUNTINGTIN-INTERACTING PROTEIN K"/>
    <property type="match status" value="1"/>
</dbReference>
<evidence type="ECO:0000313" key="4">
    <source>
        <dbReference type="Proteomes" id="UP000283841"/>
    </source>
</evidence>
<dbReference type="VEuPathDB" id="FungiDB:C8Q69DRAFT_457541"/>
<feature type="compositionally biased region" description="Basic and acidic residues" evidence="1">
    <location>
        <begin position="80"/>
        <end position="96"/>
    </location>
</feature>
<dbReference type="GO" id="GO:0043066">
    <property type="term" value="P:negative regulation of apoptotic process"/>
    <property type="evidence" value="ECO:0007669"/>
    <property type="project" value="TreeGrafter"/>
</dbReference>
<dbReference type="InterPro" id="IPR044034">
    <property type="entry name" value="NAC-like_UBA"/>
</dbReference>
<reference evidence="3 4" key="1">
    <citation type="journal article" date="2018" name="Front. Microbiol.">
        <title>Genomic and genetic insights into a cosmopolitan fungus, Paecilomyces variotii (Eurotiales).</title>
        <authorList>
            <person name="Urquhart A.S."/>
            <person name="Mondo S.J."/>
            <person name="Makela M.R."/>
            <person name="Hane J.K."/>
            <person name="Wiebenga A."/>
            <person name="He G."/>
            <person name="Mihaltcheva S."/>
            <person name="Pangilinan J."/>
            <person name="Lipzen A."/>
            <person name="Barry K."/>
            <person name="de Vries R.P."/>
            <person name="Grigoriev I.V."/>
            <person name="Idnurm A."/>
        </authorList>
    </citation>
    <scope>NUCLEOTIDE SEQUENCE [LARGE SCALE GENOMIC DNA]</scope>
    <source>
        <strain evidence="3 4">CBS 101075</strain>
    </source>
</reference>
<keyword evidence="4" id="KW-1185">Reference proteome</keyword>
<dbReference type="STRING" id="264951.A0A443I1V5"/>
<gene>
    <name evidence="3" type="ORF">C8Q69DRAFT_457541</name>
</gene>
<dbReference type="InterPro" id="IPR052617">
    <property type="entry name" value="Huntingtin-int_K"/>
</dbReference>
<dbReference type="GO" id="GO:0050821">
    <property type="term" value="P:protein stabilization"/>
    <property type="evidence" value="ECO:0007669"/>
    <property type="project" value="TreeGrafter"/>
</dbReference>
<name>A0A443I1V5_BYSSP</name>
<evidence type="ECO:0000259" key="2">
    <source>
        <dbReference type="Pfam" id="PF19026"/>
    </source>
</evidence>
<evidence type="ECO:0000256" key="1">
    <source>
        <dbReference type="SAM" id="MobiDB-lite"/>
    </source>
</evidence>
<feature type="domain" description="Nascent polypeptide-associated complex subunit alpha-like UBA" evidence="2">
    <location>
        <begin position="100"/>
        <end position="140"/>
    </location>
</feature>
<dbReference type="AlphaFoldDB" id="A0A443I1V5"/>
<dbReference type="CDD" id="cd14361">
    <property type="entry name" value="UBA_HYPK"/>
    <property type="match status" value="1"/>
</dbReference>
<dbReference type="Pfam" id="PF19026">
    <property type="entry name" value="UBA_HYPK"/>
    <property type="match status" value="1"/>
</dbReference>
<proteinExistence type="predicted"/>
<dbReference type="EMBL" id="RCNU01000002">
    <property type="protein sequence ID" value="RWQ98031.1"/>
    <property type="molecule type" value="Genomic_DNA"/>
</dbReference>
<dbReference type="InterPro" id="IPR038922">
    <property type="entry name" value="HYPK_UBA"/>
</dbReference>
<comment type="caution">
    <text evidence="3">The sequence shown here is derived from an EMBL/GenBank/DDBJ whole genome shotgun (WGS) entry which is preliminary data.</text>
</comment>
<dbReference type="PANTHER" id="PTHR31184">
    <property type="entry name" value="HUNTINGTIN-INTERACTING PROTEIN K FAMILY MEMBER"/>
    <property type="match status" value="1"/>
</dbReference>
<feature type="compositionally biased region" description="Polar residues" evidence="1">
    <location>
        <begin position="32"/>
        <end position="43"/>
    </location>
</feature>
<dbReference type="GeneID" id="39599190"/>